<dbReference type="Proteomes" id="UP001153328">
    <property type="component" value="Unassembled WGS sequence"/>
</dbReference>
<feature type="compositionally biased region" description="Basic and acidic residues" evidence="1">
    <location>
        <begin position="576"/>
        <end position="588"/>
    </location>
</feature>
<feature type="region of interest" description="Disordered" evidence="1">
    <location>
        <begin position="115"/>
        <end position="281"/>
    </location>
</feature>
<protein>
    <submittedName>
        <fullName evidence="2">Uncharacterized protein</fullName>
    </submittedName>
</protein>
<keyword evidence="3" id="KW-1185">Reference proteome</keyword>
<organism evidence="2 3">
    <name type="scientific">Actinacidiphila bryophytorum</name>
    <dbReference type="NCBI Taxonomy" id="1436133"/>
    <lineage>
        <taxon>Bacteria</taxon>
        <taxon>Bacillati</taxon>
        <taxon>Actinomycetota</taxon>
        <taxon>Actinomycetes</taxon>
        <taxon>Kitasatosporales</taxon>
        <taxon>Streptomycetaceae</taxon>
        <taxon>Actinacidiphila</taxon>
    </lineage>
</organism>
<feature type="compositionally biased region" description="Low complexity" evidence="1">
    <location>
        <begin position="802"/>
        <end position="811"/>
    </location>
</feature>
<evidence type="ECO:0000256" key="1">
    <source>
        <dbReference type="SAM" id="MobiDB-lite"/>
    </source>
</evidence>
<evidence type="ECO:0000313" key="2">
    <source>
        <dbReference type="EMBL" id="CAG7627448.1"/>
    </source>
</evidence>
<feature type="compositionally biased region" description="Basic residues" evidence="1">
    <location>
        <begin position="538"/>
        <end position="551"/>
    </location>
</feature>
<gene>
    <name evidence="2" type="ORF">SBRY_20366</name>
</gene>
<feature type="region of interest" description="Disordered" evidence="1">
    <location>
        <begin position="526"/>
        <end position="811"/>
    </location>
</feature>
<feature type="compositionally biased region" description="Low complexity" evidence="1">
    <location>
        <begin position="683"/>
        <end position="717"/>
    </location>
</feature>
<feature type="region of interest" description="Disordered" evidence="1">
    <location>
        <begin position="462"/>
        <end position="500"/>
    </location>
</feature>
<feature type="region of interest" description="Disordered" evidence="1">
    <location>
        <begin position="328"/>
        <end position="354"/>
    </location>
</feature>
<feature type="compositionally biased region" description="Basic residues" evidence="1">
    <location>
        <begin position="328"/>
        <end position="337"/>
    </location>
</feature>
<feature type="compositionally biased region" description="Basic residues" evidence="1">
    <location>
        <begin position="205"/>
        <end position="214"/>
    </location>
</feature>
<comment type="caution">
    <text evidence="2">The sequence shown here is derived from an EMBL/GenBank/DDBJ whole genome shotgun (WGS) entry which is preliminary data.</text>
</comment>
<feature type="compositionally biased region" description="Low complexity" evidence="1">
    <location>
        <begin position="604"/>
        <end position="629"/>
    </location>
</feature>
<dbReference type="AlphaFoldDB" id="A0A9W4E9D3"/>
<accession>A0A9W4E9D3</accession>
<feature type="region of interest" description="Disordered" evidence="1">
    <location>
        <begin position="379"/>
        <end position="442"/>
    </location>
</feature>
<evidence type="ECO:0000313" key="3">
    <source>
        <dbReference type="Proteomes" id="UP001153328"/>
    </source>
</evidence>
<feature type="compositionally biased region" description="Basic residues" evidence="1">
    <location>
        <begin position="76"/>
        <end position="88"/>
    </location>
</feature>
<feature type="compositionally biased region" description="Basic residues" evidence="1">
    <location>
        <begin position="236"/>
        <end position="281"/>
    </location>
</feature>
<reference evidence="2" key="1">
    <citation type="submission" date="2021-06" db="EMBL/GenBank/DDBJ databases">
        <authorList>
            <person name="Arsene-Ploetze F."/>
        </authorList>
    </citation>
    <scope>NUCLEOTIDE SEQUENCE</scope>
    <source>
        <strain evidence="2">SBRY1</strain>
    </source>
</reference>
<sequence length="811" mass="90103">MDLPADLQLLVRPGRRPRAPHRRPGRAVRRRHPHHARRPPLGRAERRRAGRRPGWAPAGVRRPVAGQLVPGPGHRAGQRGGHRGRPLRARQLPGLQGQPAAVDDAHHRLRRPAAVRPGQAGLARGDQAAAAQLDRPQRGRQGRLRRAHRRRPGRRGHCDHRLHHPPGHAVRRDVHGAGARARTGRGHRPRGLAGGHPPGVDRRPCHALRRRRRLPQAGRVEVRRGKAGGSQGQDRRLHRRLRREPGQRRPRPGLHRRLRPDGLRHRRHHGRPRPRHPRLRLRPRLRTAHALRRPAHRRPRHRSGRLGRRLRLLRRHDRQLRRLRHLTGRPGRRRGQGRGHPLAERARHRRGHRQLPAARLAVQPAALLGRTLPDRLRRGRRPARPARLDAARRTARGGRLQPAHLRPGRRRHLARDPAVPQCRVDHRRTGPGRRPAHVPPRDQHHAQLGRFLLVRTALPGPAQQRAAGRPGGRVVLDGPARGPAGRRRRPVRRRRGTRRAAPAVRPLLAQGAVRPGPRLVLRALPQAVQPGHDPGLRLPRRAPHRRPRGRGRGTERGVLVRRRAGQPAAGQDGQVAEERGHARRDLCRVRRRHPAAVRDGHGAAGRLPPLGAAGRRRPVPAAAAAVAQRGGRGDRRGHRLRRRARRGDAARAAQGHRRRQRRHGGAALQHRHRQDHRAEQPPDQGRGARAAPGRGTAGAADRPAGAAHRRGAVVQAGPHHLADPRRLPRRRPGPGPGPRGDLRRPDQGQGQGPPGGLAHGLRGRPGGAGTGRPRGRRGAGRRGDPQGHRARAEAGQHRRLRAAASAMAVAP</sequence>
<feature type="compositionally biased region" description="Basic residues" evidence="1">
    <location>
        <begin position="654"/>
        <end position="675"/>
    </location>
</feature>
<feature type="region of interest" description="Disordered" evidence="1">
    <location>
        <begin position="1"/>
        <end position="103"/>
    </location>
</feature>
<dbReference type="EMBL" id="CAJVAX010000012">
    <property type="protein sequence ID" value="CAG7627448.1"/>
    <property type="molecule type" value="Genomic_DNA"/>
</dbReference>
<name>A0A9W4E9D3_9ACTN</name>
<feature type="compositionally biased region" description="Low complexity" evidence="1">
    <location>
        <begin position="118"/>
        <end position="134"/>
    </location>
</feature>
<feature type="compositionally biased region" description="Low complexity" evidence="1">
    <location>
        <begin position="52"/>
        <end position="63"/>
    </location>
</feature>
<feature type="compositionally biased region" description="Basic residues" evidence="1">
    <location>
        <begin position="635"/>
        <end position="645"/>
    </location>
</feature>
<feature type="compositionally biased region" description="Basic and acidic residues" evidence="1">
    <location>
        <begin position="781"/>
        <end position="796"/>
    </location>
</feature>
<feature type="compositionally biased region" description="Gly residues" evidence="1">
    <location>
        <begin position="749"/>
        <end position="772"/>
    </location>
</feature>
<proteinExistence type="predicted"/>
<feature type="compositionally biased region" description="Basic residues" evidence="1">
    <location>
        <begin position="138"/>
        <end position="166"/>
    </location>
</feature>
<feature type="compositionally biased region" description="Basic residues" evidence="1">
    <location>
        <begin position="13"/>
        <end position="51"/>
    </location>
</feature>
<feature type="compositionally biased region" description="Basic residues" evidence="1">
    <location>
        <begin position="484"/>
        <end position="498"/>
    </location>
</feature>